<evidence type="ECO:0000259" key="7">
    <source>
        <dbReference type="PROSITE" id="PS51387"/>
    </source>
</evidence>
<dbReference type="Proteomes" id="UP001604277">
    <property type="component" value="Unassembled WGS sequence"/>
</dbReference>
<organism evidence="8 9">
    <name type="scientific">Forsythia ovata</name>
    <dbReference type="NCBI Taxonomy" id="205694"/>
    <lineage>
        <taxon>Eukaryota</taxon>
        <taxon>Viridiplantae</taxon>
        <taxon>Streptophyta</taxon>
        <taxon>Embryophyta</taxon>
        <taxon>Tracheophyta</taxon>
        <taxon>Spermatophyta</taxon>
        <taxon>Magnoliopsida</taxon>
        <taxon>eudicotyledons</taxon>
        <taxon>Gunneridae</taxon>
        <taxon>Pentapetalae</taxon>
        <taxon>asterids</taxon>
        <taxon>lamiids</taxon>
        <taxon>Lamiales</taxon>
        <taxon>Oleaceae</taxon>
        <taxon>Forsythieae</taxon>
        <taxon>Forsythia</taxon>
    </lineage>
</organism>
<name>A0ABD1QCG8_9LAMI</name>
<evidence type="ECO:0000256" key="3">
    <source>
        <dbReference type="ARBA" id="ARBA00022692"/>
    </source>
</evidence>
<protein>
    <recommendedName>
        <fullName evidence="2">Delta(24)-sterol reductase</fullName>
        <ecNumber evidence="2">1.3.1.72</ecNumber>
    </recommendedName>
</protein>
<gene>
    <name evidence="8" type="ORF">Fot_49643</name>
</gene>
<proteinExistence type="predicted"/>
<dbReference type="Gene3D" id="3.30.465.10">
    <property type="match status" value="1"/>
</dbReference>
<keyword evidence="5" id="KW-0560">Oxidoreductase</keyword>
<dbReference type="PROSITE" id="PS51387">
    <property type="entry name" value="FAD_PCMH"/>
    <property type="match status" value="1"/>
</dbReference>
<evidence type="ECO:0000256" key="4">
    <source>
        <dbReference type="ARBA" id="ARBA00022989"/>
    </source>
</evidence>
<reference evidence="9" key="1">
    <citation type="submission" date="2024-07" db="EMBL/GenBank/DDBJ databases">
        <title>Two chromosome-level genome assemblies of Korean endemic species Abeliophyllum distichum and Forsythia ovata (Oleaceae).</title>
        <authorList>
            <person name="Jang H."/>
        </authorList>
    </citation>
    <scope>NUCLEOTIDE SEQUENCE [LARGE SCALE GENOMIC DNA]</scope>
</reference>
<dbReference type="EMBL" id="JBFOLJ010000015">
    <property type="protein sequence ID" value="KAL2473907.1"/>
    <property type="molecule type" value="Genomic_DNA"/>
</dbReference>
<evidence type="ECO:0000313" key="8">
    <source>
        <dbReference type="EMBL" id="KAL2473907.1"/>
    </source>
</evidence>
<keyword evidence="4" id="KW-1133">Transmembrane helix</keyword>
<dbReference type="GO" id="GO:0016020">
    <property type="term" value="C:membrane"/>
    <property type="evidence" value="ECO:0007669"/>
    <property type="project" value="UniProtKB-SubCell"/>
</dbReference>
<dbReference type="SUPFAM" id="SSF56176">
    <property type="entry name" value="FAD-binding/transporter-associated domain-like"/>
    <property type="match status" value="1"/>
</dbReference>
<dbReference type="PANTHER" id="PTHR10801:SF0">
    <property type="entry name" value="DELTA(24)-STEROL REDUCTASE"/>
    <property type="match status" value="1"/>
</dbReference>
<evidence type="ECO:0000256" key="6">
    <source>
        <dbReference type="ARBA" id="ARBA00023136"/>
    </source>
</evidence>
<feature type="domain" description="FAD-binding PCMH-type" evidence="7">
    <location>
        <begin position="1"/>
        <end position="128"/>
    </location>
</feature>
<dbReference type="AlphaFoldDB" id="A0ABD1QCG8"/>
<dbReference type="InterPro" id="IPR016166">
    <property type="entry name" value="FAD-bd_PCMH"/>
</dbReference>
<comment type="subcellular location">
    <subcellularLocation>
        <location evidence="1">Membrane</location>
        <topology evidence="1">Single-pass membrane protein</topology>
    </subcellularLocation>
</comment>
<dbReference type="InterPro" id="IPR040165">
    <property type="entry name" value="Diminuto-like"/>
</dbReference>
<sequence>MVSPSSLTIRAFGSLLFRFSNGVSLKPPNSFTLHDFQAYCPNELALAVIAELDDLTIGGPINGYGIEVSSHIYSLISDTVVAYEIILTDGQLVRATKDREYSDLFCAIPWSQGTLGLLVAAKIKLIPIK</sequence>
<evidence type="ECO:0000256" key="5">
    <source>
        <dbReference type="ARBA" id="ARBA00023002"/>
    </source>
</evidence>
<keyword evidence="6" id="KW-0472">Membrane</keyword>
<comment type="caution">
    <text evidence="8">The sequence shown here is derived from an EMBL/GenBank/DDBJ whole genome shotgun (WGS) entry which is preliminary data.</text>
</comment>
<dbReference type="GO" id="GO:0050614">
    <property type="term" value="F:Delta24-sterol reductase activity"/>
    <property type="evidence" value="ECO:0007669"/>
    <property type="project" value="UniProtKB-EC"/>
</dbReference>
<dbReference type="PANTHER" id="PTHR10801">
    <property type="entry name" value="24-DEHYDROCHOLESTEROL REDUCTASE"/>
    <property type="match status" value="1"/>
</dbReference>
<evidence type="ECO:0000256" key="1">
    <source>
        <dbReference type="ARBA" id="ARBA00004167"/>
    </source>
</evidence>
<dbReference type="InterPro" id="IPR016169">
    <property type="entry name" value="FAD-bd_PCMH_sub2"/>
</dbReference>
<dbReference type="Pfam" id="PF01565">
    <property type="entry name" value="FAD_binding_4"/>
    <property type="match status" value="1"/>
</dbReference>
<evidence type="ECO:0000256" key="2">
    <source>
        <dbReference type="ARBA" id="ARBA00012405"/>
    </source>
</evidence>
<keyword evidence="9" id="KW-1185">Reference proteome</keyword>
<dbReference type="EC" id="1.3.1.72" evidence="2"/>
<dbReference type="InterPro" id="IPR006094">
    <property type="entry name" value="Oxid_FAD_bind_N"/>
</dbReference>
<evidence type="ECO:0000313" key="9">
    <source>
        <dbReference type="Proteomes" id="UP001604277"/>
    </source>
</evidence>
<accession>A0ABD1QCG8</accession>
<dbReference type="InterPro" id="IPR036318">
    <property type="entry name" value="FAD-bd_PCMH-like_sf"/>
</dbReference>
<keyword evidence="3" id="KW-0812">Transmembrane</keyword>